<dbReference type="Proteomes" id="UP000662783">
    <property type="component" value="Chromosome"/>
</dbReference>
<evidence type="ECO:0000313" key="1">
    <source>
        <dbReference type="EMBL" id="QSE98968.1"/>
    </source>
</evidence>
<sequence length="296" mass="34311">MMTRLITLLILSSIYTSCEKTAINASKGSAVNKAIENLPPQLTKYKHKVMVLGTFHFNRSGDGSDVVAKNHLDISTNESQNQIEVLTDSIVHNYQPTIIAVEWLPKYQPTIDTLYNYYLYNNWELKTNEAFQLGFRIAKKAGLNKVHCIDNRPPQPETVVSVDDWEAYGDSLDQMSIWQEYDQVNKTYNTYMDSLLTKLSLKEYLSLINSSEVLKRNKMLWLTGLVNLGYGDKYIGADLTRHWYRRNTRLFVNTRNLCKTDEERVLIIYGQAHKWILDELFEASPEFDVVQPNFNF</sequence>
<gene>
    <name evidence="1" type="ORF">JR347_07755</name>
</gene>
<reference evidence="1" key="1">
    <citation type="submission" date="2021-02" db="EMBL/GenBank/DDBJ databases">
        <title>Fulvivirga sp. S481 isolated from sea water.</title>
        <authorList>
            <person name="Bae S.S."/>
            <person name="Baek K."/>
        </authorList>
    </citation>
    <scope>NUCLEOTIDE SEQUENCE</scope>
    <source>
        <strain evidence="1">S481</strain>
    </source>
</reference>
<dbReference type="AlphaFoldDB" id="A0A974WI37"/>
<proteinExistence type="predicted"/>
<dbReference type="Pfam" id="PF18950">
    <property type="entry name" value="DUF5694"/>
    <property type="match status" value="1"/>
</dbReference>
<name>A0A974WI37_9BACT</name>
<evidence type="ECO:0000313" key="2">
    <source>
        <dbReference type="Proteomes" id="UP000662783"/>
    </source>
</evidence>
<protein>
    <submittedName>
        <fullName evidence="1">Uncharacterized protein</fullName>
    </submittedName>
</protein>
<dbReference type="InterPro" id="IPR043749">
    <property type="entry name" value="DUF5694"/>
</dbReference>
<dbReference type="RefSeq" id="WP_205723482.1">
    <property type="nucleotide sequence ID" value="NZ_CP070608.1"/>
</dbReference>
<organism evidence="1 2">
    <name type="scientific">Fulvivirga lutea</name>
    <dbReference type="NCBI Taxonomy" id="2810512"/>
    <lineage>
        <taxon>Bacteria</taxon>
        <taxon>Pseudomonadati</taxon>
        <taxon>Bacteroidota</taxon>
        <taxon>Cytophagia</taxon>
        <taxon>Cytophagales</taxon>
        <taxon>Fulvivirgaceae</taxon>
        <taxon>Fulvivirga</taxon>
    </lineage>
</organism>
<dbReference type="KEGG" id="fuv:JR347_07755"/>
<accession>A0A974WI37</accession>
<keyword evidence="2" id="KW-1185">Reference proteome</keyword>
<dbReference type="EMBL" id="CP070608">
    <property type="protein sequence ID" value="QSE98968.1"/>
    <property type="molecule type" value="Genomic_DNA"/>
</dbReference>